<gene>
    <name evidence="3" type="ORF">UFOPK2894_00387</name>
</gene>
<dbReference type="InterPro" id="IPR029510">
    <property type="entry name" value="Ald_DH_CS_GLU"/>
</dbReference>
<accession>A0A6J6V9Z9</accession>
<dbReference type="InterPro" id="IPR016162">
    <property type="entry name" value="Ald_DH_N"/>
</dbReference>
<dbReference type="PROSITE" id="PS00687">
    <property type="entry name" value="ALDEHYDE_DEHYDR_GLU"/>
    <property type="match status" value="1"/>
</dbReference>
<dbReference type="CDD" id="cd07078">
    <property type="entry name" value="ALDH"/>
    <property type="match status" value="1"/>
</dbReference>
<dbReference type="EMBL" id="CAEZZQ010000016">
    <property type="protein sequence ID" value="CAB4767713.1"/>
    <property type="molecule type" value="Genomic_DNA"/>
</dbReference>
<proteinExistence type="predicted"/>
<dbReference type="SUPFAM" id="SSF53720">
    <property type="entry name" value="ALDH-like"/>
    <property type="match status" value="1"/>
</dbReference>
<evidence type="ECO:0000256" key="1">
    <source>
        <dbReference type="ARBA" id="ARBA00023002"/>
    </source>
</evidence>
<dbReference type="InterPro" id="IPR016163">
    <property type="entry name" value="Ald_DH_C"/>
</dbReference>
<dbReference type="Pfam" id="PF00171">
    <property type="entry name" value="Aldedh"/>
    <property type="match status" value="1"/>
</dbReference>
<organism evidence="3">
    <name type="scientific">freshwater metagenome</name>
    <dbReference type="NCBI Taxonomy" id="449393"/>
    <lineage>
        <taxon>unclassified sequences</taxon>
        <taxon>metagenomes</taxon>
        <taxon>ecological metagenomes</taxon>
    </lineage>
</organism>
<dbReference type="FunFam" id="3.40.605.10:FF:000026">
    <property type="entry name" value="Aldehyde dehydrogenase, putative"/>
    <property type="match status" value="1"/>
</dbReference>
<sequence>MNYYSAAPERLFGRQIPVPGGIDFTIKEPLGVVGVIVPWNFPMPIASWGFAPALAAGNTVVLKPAELTPLSAVRLGELALEAGIPEHVFQVLPGRGSVVGNRFVTHPSVRKVVFTGSTEVGKGIMRGCADQVKRVTLELGGKSANVIFADADVEKAAASAPGAVFDNAGQDCCARSRILVEKSVFDKFMTHFEAAVKAFRVEDPRLSTADMGPLISKKQFDSVSEYLGENVAFTGSKPEGKGYWMAPTVLTPKNTKDRAWNEEIFGPVVSVMPFDNEADAIAKANDTEFGLSGSIWTRDTGRALRVSRGIETGNLSVNSNSSVRYWTPFGGFKQSGLGRELGPDAVDAFTEVKNVFISSAE</sequence>
<dbReference type="InterPro" id="IPR016161">
    <property type="entry name" value="Ald_DH/histidinol_DH"/>
</dbReference>
<dbReference type="InterPro" id="IPR016160">
    <property type="entry name" value="Ald_DH_CS_CYS"/>
</dbReference>
<dbReference type="Gene3D" id="3.40.605.10">
    <property type="entry name" value="Aldehyde Dehydrogenase, Chain A, domain 1"/>
    <property type="match status" value="1"/>
</dbReference>
<evidence type="ECO:0000259" key="2">
    <source>
        <dbReference type="Pfam" id="PF00171"/>
    </source>
</evidence>
<dbReference type="AlphaFoldDB" id="A0A6J6V9Z9"/>
<dbReference type="PROSITE" id="PS00070">
    <property type="entry name" value="ALDEHYDE_DEHYDR_CYS"/>
    <property type="match status" value="1"/>
</dbReference>
<dbReference type="PANTHER" id="PTHR11699">
    <property type="entry name" value="ALDEHYDE DEHYDROGENASE-RELATED"/>
    <property type="match status" value="1"/>
</dbReference>
<keyword evidence="1" id="KW-0560">Oxidoreductase</keyword>
<dbReference type="InterPro" id="IPR015590">
    <property type="entry name" value="Aldehyde_DH_dom"/>
</dbReference>
<dbReference type="GO" id="GO:0016620">
    <property type="term" value="F:oxidoreductase activity, acting on the aldehyde or oxo group of donors, NAD or NADP as acceptor"/>
    <property type="evidence" value="ECO:0007669"/>
    <property type="project" value="InterPro"/>
</dbReference>
<reference evidence="3" key="1">
    <citation type="submission" date="2020-05" db="EMBL/GenBank/DDBJ databases">
        <authorList>
            <person name="Chiriac C."/>
            <person name="Salcher M."/>
            <person name="Ghai R."/>
            <person name="Kavagutti S V."/>
        </authorList>
    </citation>
    <scope>NUCLEOTIDE SEQUENCE</scope>
</reference>
<protein>
    <submittedName>
        <fullName evidence="3">Unannotated protein</fullName>
    </submittedName>
</protein>
<dbReference type="Gene3D" id="3.40.309.10">
    <property type="entry name" value="Aldehyde Dehydrogenase, Chain A, domain 2"/>
    <property type="match status" value="1"/>
</dbReference>
<evidence type="ECO:0000313" key="3">
    <source>
        <dbReference type="EMBL" id="CAB4767713.1"/>
    </source>
</evidence>
<name>A0A6J6V9Z9_9ZZZZ</name>
<feature type="domain" description="Aldehyde dehydrogenase" evidence="2">
    <location>
        <begin position="2"/>
        <end position="355"/>
    </location>
</feature>